<sequence length="116" mass="12897">MGTPLAPVIKARQNCIYCALYFSDGRELKPFVYPKFCTAAEFADFLGLYPDAMLVGKDVSLFNEFSGLPNNILERTVGRPGQTALMGEYYKELSISPDKIQGAYLREPDIGPTSYI</sequence>
<organism evidence="1">
    <name type="scientific">bioreactor metagenome</name>
    <dbReference type="NCBI Taxonomy" id="1076179"/>
    <lineage>
        <taxon>unclassified sequences</taxon>
        <taxon>metagenomes</taxon>
        <taxon>ecological metagenomes</taxon>
    </lineage>
</organism>
<reference evidence="1" key="1">
    <citation type="submission" date="2019-08" db="EMBL/GenBank/DDBJ databases">
        <authorList>
            <person name="Kucharzyk K."/>
            <person name="Murdoch R.W."/>
            <person name="Higgins S."/>
            <person name="Loffler F."/>
        </authorList>
    </citation>
    <scope>NUCLEOTIDE SEQUENCE</scope>
</reference>
<gene>
    <name evidence="1" type="ORF">SDC9_206610</name>
</gene>
<dbReference type="AlphaFoldDB" id="A0A645JEQ6"/>
<evidence type="ECO:0000313" key="1">
    <source>
        <dbReference type="EMBL" id="MPN58894.1"/>
    </source>
</evidence>
<protein>
    <submittedName>
        <fullName evidence="1">Uncharacterized protein</fullName>
    </submittedName>
</protein>
<proteinExistence type="predicted"/>
<dbReference type="EMBL" id="VSSQ01132226">
    <property type="protein sequence ID" value="MPN58894.1"/>
    <property type="molecule type" value="Genomic_DNA"/>
</dbReference>
<comment type="caution">
    <text evidence="1">The sequence shown here is derived from an EMBL/GenBank/DDBJ whole genome shotgun (WGS) entry which is preliminary data.</text>
</comment>
<accession>A0A645JEQ6</accession>
<name>A0A645JEQ6_9ZZZZ</name>